<keyword evidence="3" id="KW-1185">Reference proteome</keyword>
<proteinExistence type="predicted"/>
<name>A0A9P1C9H3_9DINO</name>
<reference evidence="1" key="1">
    <citation type="submission" date="2022-10" db="EMBL/GenBank/DDBJ databases">
        <authorList>
            <person name="Chen Y."/>
            <person name="Dougan E. K."/>
            <person name="Chan C."/>
            <person name="Rhodes N."/>
            <person name="Thang M."/>
        </authorList>
    </citation>
    <scope>NUCLEOTIDE SEQUENCE</scope>
</reference>
<dbReference type="Proteomes" id="UP001152797">
    <property type="component" value="Unassembled WGS sequence"/>
</dbReference>
<evidence type="ECO:0000313" key="1">
    <source>
        <dbReference type="EMBL" id="CAI3987370.1"/>
    </source>
</evidence>
<dbReference type="EMBL" id="CAMXCT020001158">
    <property type="protein sequence ID" value="CAL1140745.1"/>
    <property type="molecule type" value="Genomic_DNA"/>
</dbReference>
<reference evidence="2" key="2">
    <citation type="submission" date="2024-04" db="EMBL/GenBank/DDBJ databases">
        <authorList>
            <person name="Chen Y."/>
            <person name="Shah S."/>
            <person name="Dougan E. K."/>
            <person name="Thang M."/>
            <person name="Chan C."/>
        </authorList>
    </citation>
    <scope>NUCLEOTIDE SEQUENCE [LARGE SCALE GENOMIC DNA]</scope>
</reference>
<evidence type="ECO:0000313" key="2">
    <source>
        <dbReference type="EMBL" id="CAL1140745.1"/>
    </source>
</evidence>
<sequence>MDAFARCREGSHDALQADFSGFESAETASQTKSDSALREELLKKLIDRELLGATRQILVDTVIDQLPLRELPPGNTSSLYIMYLAYMRTAGNDATPCSKSTFYSVANIWKKCLKFRRKSDHDFSTHASLCNELLLHYKEQWQNRSAYWQARSRSQQTRDLLCCIIDSYDKAKLLLPVFPHRRVPKRSVYELCKRNFPA</sequence>
<comment type="caution">
    <text evidence="1">The sequence shown here is derived from an EMBL/GenBank/DDBJ whole genome shotgun (WGS) entry which is preliminary data.</text>
</comment>
<accession>A0A9P1C9H3</accession>
<dbReference type="EMBL" id="CAMXCT030001158">
    <property type="protein sequence ID" value="CAL4774682.1"/>
    <property type="molecule type" value="Genomic_DNA"/>
</dbReference>
<gene>
    <name evidence="1" type="ORF">C1SCF055_LOCUS14651</name>
</gene>
<evidence type="ECO:0000313" key="3">
    <source>
        <dbReference type="Proteomes" id="UP001152797"/>
    </source>
</evidence>
<dbReference type="EMBL" id="CAMXCT010001158">
    <property type="protein sequence ID" value="CAI3987370.1"/>
    <property type="molecule type" value="Genomic_DNA"/>
</dbReference>
<dbReference type="AlphaFoldDB" id="A0A9P1C9H3"/>
<protein>
    <submittedName>
        <fullName evidence="1">Uncharacterized protein</fullName>
    </submittedName>
</protein>
<organism evidence="1">
    <name type="scientific">Cladocopium goreaui</name>
    <dbReference type="NCBI Taxonomy" id="2562237"/>
    <lineage>
        <taxon>Eukaryota</taxon>
        <taxon>Sar</taxon>
        <taxon>Alveolata</taxon>
        <taxon>Dinophyceae</taxon>
        <taxon>Suessiales</taxon>
        <taxon>Symbiodiniaceae</taxon>
        <taxon>Cladocopium</taxon>
    </lineage>
</organism>